<comment type="similarity">
    <text evidence="2">Belongs to the CcmF/CycK/Ccl1/NrfE/CcsA family.</text>
</comment>
<evidence type="ECO:0000256" key="1">
    <source>
        <dbReference type="ARBA" id="ARBA00004141"/>
    </source>
</evidence>
<name>A0A753L130_SALET</name>
<comment type="caution">
    <text evidence="9">The sequence shown here is derived from an EMBL/GenBank/DDBJ whole genome shotgun (WGS) entry which is preliminary data.</text>
</comment>
<dbReference type="Pfam" id="PF16327">
    <property type="entry name" value="CcmF_C"/>
    <property type="match status" value="1"/>
</dbReference>
<keyword evidence="3 7" id="KW-0812">Transmembrane</keyword>
<dbReference type="PANTHER" id="PTHR43653">
    <property type="entry name" value="CYTOCHROME C ASSEMBLY PROTEIN-RELATED"/>
    <property type="match status" value="1"/>
</dbReference>
<dbReference type="GO" id="GO:0017004">
    <property type="term" value="P:cytochrome complex assembly"/>
    <property type="evidence" value="ECO:0007669"/>
    <property type="project" value="UniProtKB-KW"/>
</dbReference>
<dbReference type="InterPro" id="IPR003568">
    <property type="entry name" value="Cyt_c_biogenesis_CcmF"/>
</dbReference>
<accession>A0A753L130</accession>
<dbReference type="InterPro" id="IPR003567">
    <property type="entry name" value="Cyt_c_biogenesis"/>
</dbReference>
<evidence type="ECO:0000256" key="2">
    <source>
        <dbReference type="ARBA" id="ARBA00009186"/>
    </source>
</evidence>
<evidence type="ECO:0000259" key="8">
    <source>
        <dbReference type="Pfam" id="PF16327"/>
    </source>
</evidence>
<evidence type="ECO:0000256" key="4">
    <source>
        <dbReference type="ARBA" id="ARBA00022748"/>
    </source>
</evidence>
<feature type="non-terminal residue" evidence="9">
    <location>
        <position position="79"/>
    </location>
</feature>
<keyword evidence="5 7" id="KW-1133">Transmembrane helix</keyword>
<dbReference type="PRINTS" id="PR01411">
    <property type="entry name" value="CCMFBIOGNSIS"/>
</dbReference>
<protein>
    <submittedName>
        <fullName evidence="9">C-type cytochrome biogenesis protein CcmF</fullName>
    </submittedName>
</protein>
<feature type="transmembrane region" description="Helical" evidence="7">
    <location>
        <begin position="34"/>
        <end position="52"/>
    </location>
</feature>
<dbReference type="InterPro" id="IPR032523">
    <property type="entry name" value="CcmF_C"/>
</dbReference>
<reference evidence="9" key="1">
    <citation type="journal article" date="2018" name="Genome Biol.">
        <title>SKESA: strategic k-mer extension for scrupulous assemblies.</title>
        <authorList>
            <person name="Souvorov A."/>
            <person name="Agarwala R."/>
            <person name="Lipman D.J."/>
        </authorList>
    </citation>
    <scope>NUCLEOTIDE SEQUENCE</scope>
    <source>
        <strain evidence="9">IP 4/77</strain>
    </source>
</reference>
<evidence type="ECO:0000256" key="5">
    <source>
        <dbReference type="ARBA" id="ARBA00022989"/>
    </source>
</evidence>
<keyword evidence="6 7" id="KW-0472">Membrane</keyword>
<feature type="domain" description="Cytochrome c-type biogenesis protein CcmF C-terminal" evidence="8">
    <location>
        <begin position="36"/>
        <end position="79"/>
    </location>
</feature>
<evidence type="ECO:0000256" key="6">
    <source>
        <dbReference type="ARBA" id="ARBA00023136"/>
    </source>
</evidence>
<keyword evidence="4" id="KW-0201">Cytochrome c-type biogenesis</keyword>
<dbReference type="GO" id="GO:0015232">
    <property type="term" value="F:heme transmembrane transporter activity"/>
    <property type="evidence" value="ECO:0007669"/>
    <property type="project" value="InterPro"/>
</dbReference>
<dbReference type="AlphaFoldDB" id="A0A753L130"/>
<dbReference type="PANTHER" id="PTHR43653:SF1">
    <property type="entry name" value="CYTOCHROME C-TYPE BIOGENESIS PROTEIN CCMF"/>
    <property type="match status" value="1"/>
</dbReference>
<evidence type="ECO:0000313" key="9">
    <source>
        <dbReference type="EMBL" id="HAF8053565.1"/>
    </source>
</evidence>
<evidence type="ECO:0000256" key="7">
    <source>
        <dbReference type="SAM" id="Phobius"/>
    </source>
</evidence>
<dbReference type="GO" id="GO:0016020">
    <property type="term" value="C:membrane"/>
    <property type="evidence" value="ECO:0007669"/>
    <property type="project" value="UniProtKB-SubCell"/>
</dbReference>
<gene>
    <name evidence="9" type="ORF">GNB69_004505</name>
</gene>
<dbReference type="EMBL" id="DAAWIR010000050">
    <property type="protein sequence ID" value="HAF8053565.1"/>
    <property type="molecule type" value="Genomic_DNA"/>
</dbReference>
<feature type="non-terminal residue" evidence="9">
    <location>
        <position position="1"/>
    </location>
</feature>
<reference evidence="9" key="2">
    <citation type="submission" date="2018-07" db="EMBL/GenBank/DDBJ databases">
        <authorList>
            <consortium name="NCBI Pathogen Detection Project"/>
        </authorList>
    </citation>
    <scope>NUCLEOTIDE SEQUENCE</scope>
    <source>
        <strain evidence="9">IP 4/77</strain>
    </source>
</reference>
<dbReference type="PRINTS" id="PR01410">
    <property type="entry name" value="CCBIOGENESIS"/>
</dbReference>
<sequence length="79" mass="8575">ICAFSLCLLGTFLVRSGVLVSVHAFASDPARGMFILAFMVLVTGGSLLLFAVRGHRVRSRVNNTLWSRESLLLGNNVLL</sequence>
<evidence type="ECO:0000256" key="3">
    <source>
        <dbReference type="ARBA" id="ARBA00022692"/>
    </source>
</evidence>
<organism evidence="9">
    <name type="scientific">Salmonella enterica subsp. enterica serovar Paratyphi C</name>
    <dbReference type="NCBI Taxonomy" id="57046"/>
    <lineage>
        <taxon>Bacteria</taxon>
        <taxon>Pseudomonadati</taxon>
        <taxon>Pseudomonadota</taxon>
        <taxon>Gammaproteobacteria</taxon>
        <taxon>Enterobacterales</taxon>
        <taxon>Enterobacteriaceae</taxon>
        <taxon>Salmonella</taxon>
    </lineage>
</organism>
<comment type="subcellular location">
    <subcellularLocation>
        <location evidence="1">Membrane</location>
        <topology evidence="1">Multi-pass membrane protein</topology>
    </subcellularLocation>
</comment>
<proteinExistence type="inferred from homology"/>